<evidence type="ECO:0000256" key="4">
    <source>
        <dbReference type="ARBA" id="ARBA00023136"/>
    </source>
</evidence>
<feature type="domain" description="RagB/SusD" evidence="6">
    <location>
        <begin position="1"/>
        <end position="67"/>
    </location>
</feature>
<accession>A0ABU3D8B6</accession>
<dbReference type="InterPro" id="IPR011990">
    <property type="entry name" value="TPR-like_helical_dom_sf"/>
</dbReference>
<evidence type="ECO:0000256" key="1">
    <source>
        <dbReference type="ARBA" id="ARBA00004442"/>
    </source>
</evidence>
<dbReference type="RefSeq" id="WP_311504006.1">
    <property type="nucleotide sequence ID" value="NZ_JAVRHK010000010.1"/>
</dbReference>
<sequence>MKAEALFRTGQETGALEIVNEIREVRDVEPLSGLNLEILLNVRGRELYWEGHRRQYLIRYGEFLGSWTLKEPSTAQYLIYPIPPADVLANPNLNQNPGY</sequence>
<comment type="caution">
    <text evidence="7">The sequence shown here is derived from an EMBL/GenBank/DDBJ whole genome shotgun (WGS) entry which is preliminary data.</text>
</comment>
<evidence type="ECO:0000313" key="7">
    <source>
        <dbReference type="EMBL" id="MDT0677630.1"/>
    </source>
</evidence>
<comment type="subcellular location">
    <subcellularLocation>
        <location evidence="1">Cell outer membrane</location>
    </subcellularLocation>
</comment>
<reference evidence="7 8" key="1">
    <citation type="submission" date="2023-09" db="EMBL/GenBank/DDBJ databases">
        <authorList>
            <person name="Rey-Velasco X."/>
        </authorList>
    </citation>
    <scope>NUCLEOTIDE SEQUENCE [LARGE SCALE GENOMIC DNA]</scope>
    <source>
        <strain evidence="7 8">F117</strain>
    </source>
</reference>
<keyword evidence="8" id="KW-1185">Reference proteome</keyword>
<organism evidence="7 8">
    <name type="scientific">Autumnicola musiva</name>
    <dbReference type="NCBI Taxonomy" id="3075589"/>
    <lineage>
        <taxon>Bacteria</taxon>
        <taxon>Pseudomonadati</taxon>
        <taxon>Bacteroidota</taxon>
        <taxon>Flavobacteriia</taxon>
        <taxon>Flavobacteriales</taxon>
        <taxon>Flavobacteriaceae</taxon>
        <taxon>Autumnicola</taxon>
    </lineage>
</organism>
<dbReference type="Gene3D" id="1.25.40.390">
    <property type="match status" value="1"/>
</dbReference>
<dbReference type="Proteomes" id="UP001262582">
    <property type="component" value="Unassembled WGS sequence"/>
</dbReference>
<dbReference type="InterPro" id="IPR012944">
    <property type="entry name" value="SusD_RagB_dom"/>
</dbReference>
<comment type="similarity">
    <text evidence="2">Belongs to the SusD family.</text>
</comment>
<dbReference type="EMBL" id="JAVRHK010000010">
    <property type="protein sequence ID" value="MDT0677630.1"/>
    <property type="molecule type" value="Genomic_DNA"/>
</dbReference>
<evidence type="ECO:0000259" key="6">
    <source>
        <dbReference type="Pfam" id="PF07980"/>
    </source>
</evidence>
<keyword evidence="4" id="KW-0472">Membrane</keyword>
<dbReference type="SUPFAM" id="SSF48452">
    <property type="entry name" value="TPR-like"/>
    <property type="match status" value="1"/>
</dbReference>
<keyword evidence="3" id="KW-0732">Signal</keyword>
<evidence type="ECO:0000256" key="2">
    <source>
        <dbReference type="ARBA" id="ARBA00006275"/>
    </source>
</evidence>
<keyword evidence="5" id="KW-0998">Cell outer membrane</keyword>
<dbReference type="Pfam" id="PF07980">
    <property type="entry name" value="SusD_RagB"/>
    <property type="match status" value="1"/>
</dbReference>
<protein>
    <submittedName>
        <fullName evidence="7">RagB/SusD family nutrient uptake outer membrane protein</fullName>
    </submittedName>
</protein>
<proteinExistence type="inferred from homology"/>
<evidence type="ECO:0000313" key="8">
    <source>
        <dbReference type="Proteomes" id="UP001262582"/>
    </source>
</evidence>
<evidence type="ECO:0000256" key="5">
    <source>
        <dbReference type="ARBA" id="ARBA00023237"/>
    </source>
</evidence>
<evidence type="ECO:0000256" key="3">
    <source>
        <dbReference type="ARBA" id="ARBA00022729"/>
    </source>
</evidence>
<name>A0ABU3D8B6_9FLAO</name>
<gene>
    <name evidence="7" type="ORF">RM539_13665</name>
</gene>